<evidence type="ECO:0000256" key="4">
    <source>
        <dbReference type="ARBA" id="ARBA00023128"/>
    </source>
</evidence>
<organism evidence="6 7">
    <name type="scientific">Naja naja</name>
    <name type="common">Indian cobra</name>
    <dbReference type="NCBI Taxonomy" id="35670"/>
    <lineage>
        <taxon>Eukaryota</taxon>
        <taxon>Metazoa</taxon>
        <taxon>Chordata</taxon>
        <taxon>Craniata</taxon>
        <taxon>Vertebrata</taxon>
        <taxon>Euteleostomi</taxon>
        <taxon>Lepidosauria</taxon>
        <taxon>Squamata</taxon>
        <taxon>Bifurcata</taxon>
        <taxon>Unidentata</taxon>
        <taxon>Episquamata</taxon>
        <taxon>Toxicofera</taxon>
        <taxon>Serpentes</taxon>
        <taxon>Colubroidea</taxon>
        <taxon>Elapidae</taxon>
        <taxon>Elapinae</taxon>
        <taxon>Naja</taxon>
    </lineage>
</organism>
<keyword evidence="3" id="KW-0999">Mitochondrion inner membrane</keyword>
<dbReference type="Gene3D" id="4.10.91.10">
    <property type="entry name" value="Cytochrome c oxidase, subunit VIIa"/>
    <property type="match status" value="1"/>
</dbReference>
<keyword evidence="4" id="KW-0496">Mitochondrion</keyword>
<evidence type="ECO:0000256" key="5">
    <source>
        <dbReference type="ARBA" id="ARBA00023136"/>
    </source>
</evidence>
<evidence type="ECO:0000256" key="3">
    <source>
        <dbReference type="ARBA" id="ARBA00022792"/>
    </source>
</evidence>
<name>A0A8C6YD69_NAJNA</name>
<evidence type="ECO:0000313" key="7">
    <source>
        <dbReference type="Proteomes" id="UP000694559"/>
    </source>
</evidence>
<dbReference type="SUPFAM" id="SSF81419">
    <property type="entry name" value="Mitochondrial cytochrome c oxidase subunit VIIa"/>
    <property type="match status" value="1"/>
</dbReference>
<reference evidence="6" key="2">
    <citation type="submission" date="2025-09" db="UniProtKB">
        <authorList>
            <consortium name="Ensembl"/>
        </authorList>
    </citation>
    <scope>IDENTIFICATION</scope>
</reference>
<reference evidence="6" key="1">
    <citation type="submission" date="2025-08" db="UniProtKB">
        <authorList>
            <consortium name="Ensembl"/>
        </authorList>
    </citation>
    <scope>IDENTIFICATION</scope>
</reference>
<dbReference type="AlphaFoldDB" id="A0A8C6YD69"/>
<evidence type="ECO:0000256" key="2">
    <source>
        <dbReference type="ARBA" id="ARBA00009331"/>
    </source>
</evidence>
<evidence type="ECO:0000256" key="1">
    <source>
        <dbReference type="ARBA" id="ARBA00004273"/>
    </source>
</evidence>
<comment type="similarity">
    <text evidence="2">Belongs to the cytochrome c oxidase VIIa family.</text>
</comment>
<dbReference type="GO" id="GO:0006123">
    <property type="term" value="P:mitochondrial electron transport, cytochrome c to oxygen"/>
    <property type="evidence" value="ECO:0007669"/>
    <property type="project" value="InterPro"/>
</dbReference>
<dbReference type="InterPro" id="IPR036539">
    <property type="entry name" value="Cyt_c_oxidase_su7a_sf"/>
</dbReference>
<dbReference type="OrthoDB" id="5966508at2759"/>
<proteinExistence type="inferred from homology"/>
<keyword evidence="7" id="KW-1185">Reference proteome</keyword>
<comment type="subcellular location">
    <subcellularLocation>
        <location evidence="1">Mitochondrion inner membrane</location>
    </subcellularLocation>
</comment>
<dbReference type="Proteomes" id="UP000694559">
    <property type="component" value="Unplaced"/>
</dbReference>
<sequence length="52" mass="5598">PCKSLLELILANDELPVHLKKGTSDVVMYRATMALATLGEAAFPLLSQATVR</sequence>
<evidence type="ECO:0000313" key="6">
    <source>
        <dbReference type="Ensembl" id="ENSNNAP00000026133.1"/>
    </source>
</evidence>
<dbReference type="GO" id="GO:0045277">
    <property type="term" value="C:respiratory chain complex IV"/>
    <property type="evidence" value="ECO:0007669"/>
    <property type="project" value="InterPro"/>
</dbReference>
<dbReference type="GO" id="GO:0005743">
    <property type="term" value="C:mitochondrial inner membrane"/>
    <property type="evidence" value="ECO:0007669"/>
    <property type="project" value="UniProtKB-SubCell"/>
</dbReference>
<keyword evidence="5" id="KW-0472">Membrane</keyword>
<protein>
    <submittedName>
        <fullName evidence="6">Uncharacterized protein</fullName>
    </submittedName>
</protein>
<accession>A0A8C6YD69</accession>
<dbReference type="Ensembl" id="ENSNNAT00000027387.1">
    <property type="protein sequence ID" value="ENSNNAP00000026133.1"/>
    <property type="gene ID" value="ENSNNAG00000017011.1"/>
</dbReference>